<protein>
    <submittedName>
        <fullName evidence="1">Uncharacterized protein</fullName>
    </submittedName>
</protein>
<dbReference type="EMBL" id="JAVDTF010000004">
    <property type="protein sequence ID" value="MDR6785367.1"/>
    <property type="molecule type" value="Genomic_DNA"/>
</dbReference>
<evidence type="ECO:0000313" key="1">
    <source>
        <dbReference type="EMBL" id="MDR6785367.1"/>
    </source>
</evidence>
<organism evidence="1 2">
    <name type="scientific">Pedobacter africanus</name>
    <dbReference type="NCBI Taxonomy" id="151894"/>
    <lineage>
        <taxon>Bacteria</taxon>
        <taxon>Pseudomonadati</taxon>
        <taxon>Bacteroidota</taxon>
        <taxon>Sphingobacteriia</taxon>
        <taxon>Sphingobacteriales</taxon>
        <taxon>Sphingobacteriaceae</taxon>
        <taxon>Pedobacter</taxon>
    </lineage>
</organism>
<name>A0ACC6L1I6_9SPHI</name>
<sequence length="239" mass="27951">MKNGMRTSWSVDPWFTGFLIQKRCDTCKTFFGFFDQKTEMDYLIRLKWWQLDTGARNNPTIYYVKNGQSFLRKGICKLKKVDQNKISEFTCREADVPVPFRYDKEKQNMMIPVTKITLDIVKPIFAVLGIGLSLFYISFMLVSFFKMLLDICKGDPFSEMNLIRLRNLMLGCFLPPIIGFSLNLLLRLVFYNYFTPDIRLSPEAWKGFAEPFAIGIIFATLYIAFKKGKQLKEEHDLTI</sequence>
<dbReference type="Proteomes" id="UP001246858">
    <property type="component" value="Unassembled WGS sequence"/>
</dbReference>
<comment type="caution">
    <text evidence="1">The sequence shown here is derived from an EMBL/GenBank/DDBJ whole genome shotgun (WGS) entry which is preliminary data.</text>
</comment>
<proteinExistence type="predicted"/>
<evidence type="ECO:0000313" key="2">
    <source>
        <dbReference type="Proteomes" id="UP001246858"/>
    </source>
</evidence>
<accession>A0ACC6L1I6</accession>
<gene>
    <name evidence="1" type="ORF">J2X78_003952</name>
</gene>
<reference evidence="1" key="1">
    <citation type="submission" date="2023-07" db="EMBL/GenBank/DDBJ databases">
        <title>Sorghum-associated microbial communities from plants grown in Nebraska, USA.</title>
        <authorList>
            <person name="Schachtman D."/>
        </authorList>
    </citation>
    <scope>NUCLEOTIDE SEQUENCE</scope>
    <source>
        <strain evidence="1">2697</strain>
    </source>
</reference>
<keyword evidence="2" id="KW-1185">Reference proteome</keyword>